<dbReference type="RefSeq" id="WP_159345727.1">
    <property type="nucleotide sequence ID" value="NZ_JBALQO010000008.1"/>
</dbReference>
<feature type="domain" description="NERD" evidence="1">
    <location>
        <begin position="41"/>
        <end position="157"/>
    </location>
</feature>
<proteinExistence type="predicted"/>
<protein>
    <recommendedName>
        <fullName evidence="1">NERD domain-containing protein</fullName>
    </recommendedName>
</protein>
<comment type="caution">
    <text evidence="2">The sequence shown here is derived from an EMBL/GenBank/DDBJ whole genome shotgun (WGS) entry which is preliminary data.</text>
</comment>
<dbReference type="OrthoDB" id="569879at2"/>
<dbReference type="AlphaFoldDB" id="A0A800N9M7"/>
<dbReference type="PROSITE" id="PS50965">
    <property type="entry name" value="NERD"/>
    <property type="match status" value="1"/>
</dbReference>
<accession>A0A800N9M7</accession>
<name>A0A800N9M7_CYTFI</name>
<dbReference type="EMBL" id="VDEM01000040">
    <property type="protein sequence ID" value="KAF0823012.1"/>
    <property type="molecule type" value="Genomic_DNA"/>
</dbReference>
<dbReference type="Proteomes" id="UP000465778">
    <property type="component" value="Unassembled WGS sequence"/>
</dbReference>
<gene>
    <name evidence="2" type="ORF">KIS1582_3158</name>
</gene>
<dbReference type="InterPro" id="IPR011528">
    <property type="entry name" value="NERD"/>
</dbReference>
<organism evidence="2 3">
    <name type="scientific">Cytobacillus firmus</name>
    <name type="common">Bacillus firmus</name>
    <dbReference type="NCBI Taxonomy" id="1399"/>
    <lineage>
        <taxon>Bacteria</taxon>
        <taxon>Bacillati</taxon>
        <taxon>Bacillota</taxon>
        <taxon>Bacilli</taxon>
        <taxon>Bacillales</taxon>
        <taxon>Bacillaceae</taxon>
        <taxon>Cytobacillus</taxon>
    </lineage>
</organism>
<evidence type="ECO:0000313" key="3">
    <source>
        <dbReference type="Proteomes" id="UP000465778"/>
    </source>
</evidence>
<sequence length="328" mass="38068">MIVKQREIPLVILKLEAFLRRLPPHHPKIPLIKEEISKRKAGFKGETSLDFPLGFLNDKRYYILHHLRLPDANRYFQMDTLILSLKFALILEVENISGILHFDTIYNQLFRNKDGEESVFPCPIVQVNRQENQLKKWFADNDFGQLPIFSKVVITNPHTGIKSIPPNVNLNQKVIHKEVLPSKIIQIETNISEKQISEKQLKKSIRLLKRASVKSGSSILDRFQINKEDLATGVFCPNCNLLPMIRVKRTWHCKECRRNCKEAHINAIKDYSLIFGTMITNRELRSFLQIESITVATRILNSMELPHTGGYKNRKYELMSIDDKNKGI</sequence>
<evidence type="ECO:0000259" key="1">
    <source>
        <dbReference type="PROSITE" id="PS50965"/>
    </source>
</evidence>
<evidence type="ECO:0000313" key="2">
    <source>
        <dbReference type="EMBL" id="KAF0823012.1"/>
    </source>
</evidence>
<dbReference type="Pfam" id="PF08378">
    <property type="entry name" value="NERD"/>
    <property type="match status" value="1"/>
</dbReference>
<reference evidence="2 3" key="1">
    <citation type="journal article" date="2020" name="G3 (Bethesda)">
        <title>Whole Genome Sequencing and Comparative Genomics of Two Nematicidal Bacillus Strains Reveals a Wide Range of Possible Virulence Factors.</title>
        <authorList>
            <person name="Susic N."/>
            <person name="Janezic S."/>
            <person name="Rupnik M."/>
            <person name="Geric Stare B."/>
        </authorList>
    </citation>
    <scope>NUCLEOTIDE SEQUENCE [LARGE SCALE GENOMIC DNA]</scope>
    <source>
        <strain evidence="2 3">I-1582</strain>
    </source>
</reference>